<evidence type="ECO:0000313" key="3">
    <source>
        <dbReference type="Proteomes" id="UP000001556"/>
    </source>
</evidence>
<keyword evidence="1" id="KW-0732">Signal</keyword>
<feature type="signal peptide" evidence="1">
    <location>
        <begin position="1"/>
        <end position="22"/>
    </location>
</feature>
<protein>
    <recommendedName>
        <fullName evidence="4">DUF4127 family protein</fullName>
    </recommendedName>
</protein>
<gene>
    <name evidence="2" type="ordered locus">Dred_0290</name>
</gene>
<reference evidence="2 3" key="1">
    <citation type="submission" date="2007-03" db="EMBL/GenBank/DDBJ databases">
        <title>Complete sequence of Desulfotomaculum reducens MI-1.</title>
        <authorList>
            <consortium name="US DOE Joint Genome Institute"/>
            <person name="Copeland A."/>
            <person name="Lucas S."/>
            <person name="Lapidus A."/>
            <person name="Barry K."/>
            <person name="Detter J.C."/>
            <person name="Glavina del Rio T."/>
            <person name="Hammon N."/>
            <person name="Israni S."/>
            <person name="Dalin E."/>
            <person name="Tice H."/>
            <person name="Pitluck S."/>
            <person name="Sims D."/>
            <person name="Brettin T."/>
            <person name="Bruce D."/>
            <person name="Han C."/>
            <person name="Tapia R."/>
            <person name="Schmutz J."/>
            <person name="Larimer F."/>
            <person name="Land M."/>
            <person name="Hauser L."/>
            <person name="Kyrpides N."/>
            <person name="Kim E."/>
            <person name="Tebo B.M."/>
            <person name="Richardson P."/>
        </authorList>
    </citation>
    <scope>NUCLEOTIDE SEQUENCE [LARGE SCALE GENOMIC DNA]</scope>
    <source>
        <strain evidence="2 3">MI-1</strain>
    </source>
</reference>
<name>A4J186_DESRM</name>
<dbReference type="OrthoDB" id="9789552at2"/>
<dbReference type="STRING" id="349161.Dred_0290"/>
<dbReference type="RefSeq" id="WP_011876677.1">
    <property type="nucleotide sequence ID" value="NC_009253.1"/>
</dbReference>
<dbReference type="Proteomes" id="UP000001556">
    <property type="component" value="Chromosome"/>
</dbReference>
<dbReference type="Pfam" id="PF13552">
    <property type="entry name" value="DUF4127"/>
    <property type="match status" value="1"/>
</dbReference>
<dbReference type="HOGENOM" id="CLU_031189_0_0_9"/>
<keyword evidence="3" id="KW-1185">Reference proteome</keyword>
<dbReference type="EMBL" id="CP000612">
    <property type="protein sequence ID" value="ABO48839.1"/>
    <property type="molecule type" value="Genomic_DNA"/>
</dbReference>
<accession>A4J186</accession>
<proteinExistence type="predicted"/>
<dbReference type="KEGG" id="drm:Dred_0290"/>
<evidence type="ECO:0000313" key="2">
    <source>
        <dbReference type="EMBL" id="ABO48839.1"/>
    </source>
</evidence>
<dbReference type="eggNOG" id="ENOG502Z7Q0">
    <property type="taxonomic scope" value="Bacteria"/>
</dbReference>
<feature type="chain" id="PRO_5002670648" description="DUF4127 family protein" evidence="1">
    <location>
        <begin position="23"/>
        <end position="409"/>
    </location>
</feature>
<organism evidence="2 3">
    <name type="scientific">Desulforamulus reducens (strain ATCC BAA-1160 / DSM 100696 / MI-1)</name>
    <name type="common">Desulfotomaculum reducens</name>
    <dbReference type="NCBI Taxonomy" id="349161"/>
    <lineage>
        <taxon>Bacteria</taxon>
        <taxon>Bacillati</taxon>
        <taxon>Bacillota</taxon>
        <taxon>Clostridia</taxon>
        <taxon>Eubacteriales</taxon>
        <taxon>Peptococcaceae</taxon>
        <taxon>Desulforamulus</taxon>
    </lineage>
</organism>
<evidence type="ECO:0000256" key="1">
    <source>
        <dbReference type="SAM" id="SignalP"/>
    </source>
</evidence>
<dbReference type="InterPro" id="IPR025394">
    <property type="entry name" value="DUF4127"/>
</dbReference>
<sequence>MKKIILFCLSLLLLVDFSQAKANGNSDKIDFFKGKVAGKVLFVPLDERPVSLDYVTETIGGTGVEVITPPKELLPNKKIPANTEKLWQWVFENSPQVDYLVLSSDNMVYGGLIPSRIHSLDIQTLTNRVANFSRIKKINPKVKVYIFTTIMRSPREGGNTEEPDYYTTYGSKLFQYSALLDRADMGTLTIEENKRITQLQESIPQTIRSDWFNRRARNLNVTRQLINLNQKNVIDYMVLTRDDCAVYSASHKDFRKLQEVFKGMPQSQFITFPGADNTLMALLEKEKLLPHLTAYSGWNTCGNSIGYALGQGMLADYMDIPFQKKFLITRYLDDWGYQANIRQAIERELLFPLGYDRNNLGPLEGKVKKEINKRLQTFADNHAFKVKVLEASLPWHRTFNIKVELEPVK</sequence>
<dbReference type="AlphaFoldDB" id="A4J186"/>
<evidence type="ECO:0008006" key="4">
    <source>
        <dbReference type="Google" id="ProtNLM"/>
    </source>
</evidence>